<comment type="similarity">
    <text evidence="1">Belongs to the palC family.</text>
</comment>
<dbReference type="PROSITE" id="PS51180">
    <property type="entry name" value="BRO1"/>
    <property type="match status" value="1"/>
</dbReference>
<dbReference type="PANTHER" id="PTHR40463">
    <property type="entry name" value="PH-RESPONSE REGULATOR PROTEIN PALC"/>
    <property type="match status" value="1"/>
</dbReference>
<dbReference type="GO" id="GO:0005886">
    <property type="term" value="C:plasma membrane"/>
    <property type="evidence" value="ECO:0007669"/>
    <property type="project" value="TreeGrafter"/>
</dbReference>
<evidence type="ECO:0000313" key="5">
    <source>
        <dbReference type="EMBL" id="ORZ27063.1"/>
    </source>
</evidence>
<dbReference type="Pfam" id="PF03097">
    <property type="entry name" value="BRO1"/>
    <property type="match status" value="1"/>
</dbReference>
<proteinExistence type="inferred from homology"/>
<dbReference type="SMART" id="SM01041">
    <property type="entry name" value="BRO1"/>
    <property type="match status" value="1"/>
</dbReference>
<dbReference type="InParanoid" id="A0A1Y2H029"/>
<sequence>MTTIGYPYTLPTTGNVSFQEFFVLNAQYQRPVSDATAFRGRLRTALKEHKHSDRHDFLNVQKALEDYIPFLFGLVAGIENTELELSNEVETTWRCTISNIALSSKQPQVKHKSIHYEAIFTLLTLGYVLMDRANEYAQSVQNKILIAIGDISSYGKGHGEGSSSVGANHGANNTIHGSGSIPGSSSATSSSEFSIGISNSSNANSGNSSSGGSSGGGGGNSASRLFKKSSSNFSAKNSNTIGEFTDYLTDDDLAAIDHQLTTAADLYCKAAGVFEYIAQDMIPKWSNNSHITSTATAIVTTTQDVAGLNVNKSLSSKKFTPESIRPVDIQTSVVSAHIRLALAEAHSCTVRKAAIKAARASAIRQLISSGSSTVASGTTPKTSYVLLAKLTIGVKEEYERAYGLLKSVKDLNEISSDFRAHVKDAKVYYEALAQTLLGMDAYEAQHYGKAIGFLSLARTSFAALSKASKSHTIAQAAAFEYRLSNEKVIAFQKINDSVTFEQIPTQAQLLAVMPSGRDLLSSKKYMPPRPNFGIAATAGEGGQGGADESVKKLAYALQGAYF</sequence>
<dbReference type="AlphaFoldDB" id="A0A1Y2H029"/>
<evidence type="ECO:0000256" key="2">
    <source>
        <dbReference type="ARBA" id="ARBA00022193"/>
    </source>
</evidence>
<dbReference type="GO" id="GO:0071467">
    <property type="term" value="P:cellular response to pH"/>
    <property type="evidence" value="ECO:0007669"/>
    <property type="project" value="InterPro"/>
</dbReference>
<dbReference type="Proteomes" id="UP000193648">
    <property type="component" value="Unassembled WGS sequence"/>
</dbReference>
<evidence type="ECO:0000313" key="6">
    <source>
        <dbReference type="Proteomes" id="UP000193648"/>
    </source>
</evidence>
<feature type="compositionally biased region" description="Polar residues" evidence="3">
    <location>
        <begin position="161"/>
        <end position="174"/>
    </location>
</feature>
<protein>
    <recommendedName>
        <fullName evidence="2">pH-response regulator protein palC</fullName>
    </recommendedName>
</protein>
<evidence type="ECO:0000256" key="1">
    <source>
        <dbReference type="ARBA" id="ARBA00010997"/>
    </source>
</evidence>
<evidence type="ECO:0000259" key="4">
    <source>
        <dbReference type="PROSITE" id="PS51180"/>
    </source>
</evidence>
<dbReference type="STRING" id="64571.A0A1Y2H029"/>
<dbReference type="GeneID" id="33571614"/>
<dbReference type="PANTHER" id="PTHR40463:SF1">
    <property type="entry name" value="PH-RESPONSE REGULATOR PROTEIN PALC"/>
    <property type="match status" value="1"/>
</dbReference>
<feature type="domain" description="BRO1" evidence="4">
    <location>
        <begin position="2"/>
        <end position="497"/>
    </location>
</feature>
<dbReference type="OrthoDB" id="10266451at2759"/>
<dbReference type="EMBL" id="MCFF01000005">
    <property type="protein sequence ID" value="ORZ27063.1"/>
    <property type="molecule type" value="Genomic_DNA"/>
</dbReference>
<keyword evidence="6" id="KW-1185">Reference proteome</keyword>
<dbReference type="RefSeq" id="XP_021884810.1">
    <property type="nucleotide sequence ID" value="XM_022029771.1"/>
</dbReference>
<dbReference type="InterPro" id="IPR037505">
    <property type="entry name" value="pH-resp_palC"/>
</dbReference>
<reference evidence="5 6" key="1">
    <citation type="submission" date="2016-07" db="EMBL/GenBank/DDBJ databases">
        <title>Pervasive Adenine N6-methylation of Active Genes in Fungi.</title>
        <authorList>
            <consortium name="DOE Joint Genome Institute"/>
            <person name="Mondo S.J."/>
            <person name="Dannebaum R.O."/>
            <person name="Kuo R.C."/>
            <person name="Labutti K."/>
            <person name="Haridas S."/>
            <person name="Kuo A."/>
            <person name="Salamov A."/>
            <person name="Ahrendt S.R."/>
            <person name="Lipzen A."/>
            <person name="Sullivan W."/>
            <person name="Andreopoulos W.B."/>
            <person name="Clum A."/>
            <person name="Lindquist E."/>
            <person name="Daum C."/>
            <person name="Ramamoorthy G.K."/>
            <person name="Gryganskyi A."/>
            <person name="Culley D."/>
            <person name="Magnuson J.K."/>
            <person name="James T.Y."/>
            <person name="O'Malley M.A."/>
            <person name="Stajich J.E."/>
            <person name="Spatafora J.W."/>
            <person name="Visel A."/>
            <person name="Grigoriev I.V."/>
        </authorList>
    </citation>
    <scope>NUCLEOTIDE SEQUENCE [LARGE SCALE GENOMIC DNA]</scope>
    <source>
        <strain evidence="5 6">NRRL 3116</strain>
    </source>
</reference>
<feature type="compositionally biased region" description="Low complexity" evidence="3">
    <location>
        <begin position="175"/>
        <end position="211"/>
    </location>
</feature>
<name>A0A1Y2H029_9FUNG</name>
<evidence type="ECO:0000256" key="3">
    <source>
        <dbReference type="SAM" id="MobiDB-lite"/>
    </source>
</evidence>
<accession>A0A1Y2H029</accession>
<comment type="caution">
    <text evidence="5">The sequence shown here is derived from an EMBL/GenBank/DDBJ whole genome shotgun (WGS) entry which is preliminary data.</text>
</comment>
<organism evidence="5 6">
    <name type="scientific">Lobosporangium transversale</name>
    <dbReference type="NCBI Taxonomy" id="64571"/>
    <lineage>
        <taxon>Eukaryota</taxon>
        <taxon>Fungi</taxon>
        <taxon>Fungi incertae sedis</taxon>
        <taxon>Mucoromycota</taxon>
        <taxon>Mortierellomycotina</taxon>
        <taxon>Mortierellomycetes</taxon>
        <taxon>Mortierellales</taxon>
        <taxon>Mortierellaceae</taxon>
        <taxon>Lobosporangium</taxon>
    </lineage>
</organism>
<dbReference type="Gene3D" id="1.25.40.280">
    <property type="entry name" value="alix/aip1 like domains"/>
    <property type="match status" value="2"/>
</dbReference>
<gene>
    <name evidence="5" type="ORF">BCR41DRAFT_419476</name>
</gene>
<dbReference type="InterPro" id="IPR038499">
    <property type="entry name" value="BRO1_sf"/>
</dbReference>
<dbReference type="InterPro" id="IPR004328">
    <property type="entry name" value="BRO1_dom"/>
</dbReference>
<feature type="region of interest" description="Disordered" evidence="3">
    <location>
        <begin position="159"/>
        <end position="221"/>
    </location>
</feature>